<evidence type="ECO:0000313" key="2">
    <source>
        <dbReference type="Proteomes" id="UP000292052"/>
    </source>
</evidence>
<protein>
    <submittedName>
        <fullName evidence="1">Uncharacterized protein</fullName>
    </submittedName>
</protein>
<reference evidence="1 2" key="1">
    <citation type="submission" date="2017-03" db="EMBL/GenBank/DDBJ databases">
        <title>Genome of the blue death feigning beetle - Asbolus verrucosus.</title>
        <authorList>
            <person name="Rider S.D."/>
        </authorList>
    </citation>
    <scope>NUCLEOTIDE SEQUENCE [LARGE SCALE GENOMIC DNA]</scope>
    <source>
        <strain evidence="1">Butters</strain>
        <tissue evidence="1">Head and leg muscle</tissue>
    </source>
</reference>
<feature type="non-terminal residue" evidence="1">
    <location>
        <position position="94"/>
    </location>
</feature>
<dbReference type="Proteomes" id="UP000292052">
    <property type="component" value="Unassembled WGS sequence"/>
</dbReference>
<feature type="non-terminal residue" evidence="1">
    <location>
        <position position="1"/>
    </location>
</feature>
<name>A0A482VAF3_ASBVE</name>
<sequence>NNSPVARFCAATKILSTQGYFVKLAVLQENKQLTSPKKGVIKQLNMYREEILLPFINQLYDNESELAIFSGRGSSPFSIRHLKPTSSLFWATNH</sequence>
<proteinExistence type="predicted"/>
<keyword evidence="2" id="KW-1185">Reference proteome</keyword>
<accession>A0A482VAF3</accession>
<comment type="caution">
    <text evidence="1">The sequence shown here is derived from an EMBL/GenBank/DDBJ whole genome shotgun (WGS) entry which is preliminary data.</text>
</comment>
<gene>
    <name evidence="1" type="ORF">BDFB_010098</name>
</gene>
<organism evidence="1 2">
    <name type="scientific">Asbolus verrucosus</name>
    <name type="common">Desert ironclad beetle</name>
    <dbReference type="NCBI Taxonomy" id="1661398"/>
    <lineage>
        <taxon>Eukaryota</taxon>
        <taxon>Metazoa</taxon>
        <taxon>Ecdysozoa</taxon>
        <taxon>Arthropoda</taxon>
        <taxon>Hexapoda</taxon>
        <taxon>Insecta</taxon>
        <taxon>Pterygota</taxon>
        <taxon>Neoptera</taxon>
        <taxon>Endopterygota</taxon>
        <taxon>Coleoptera</taxon>
        <taxon>Polyphaga</taxon>
        <taxon>Cucujiformia</taxon>
        <taxon>Tenebrionidae</taxon>
        <taxon>Pimeliinae</taxon>
        <taxon>Asbolus</taxon>
    </lineage>
</organism>
<evidence type="ECO:0000313" key="1">
    <source>
        <dbReference type="EMBL" id="RZB40224.1"/>
    </source>
</evidence>
<dbReference type="EMBL" id="QDEB01121102">
    <property type="protein sequence ID" value="RZB40224.1"/>
    <property type="molecule type" value="Genomic_DNA"/>
</dbReference>
<dbReference type="AlphaFoldDB" id="A0A482VAF3"/>